<organism evidence="5 6">
    <name type="scientific">Propionigenium maris DSM 9537</name>
    <dbReference type="NCBI Taxonomy" id="1123000"/>
    <lineage>
        <taxon>Bacteria</taxon>
        <taxon>Fusobacteriati</taxon>
        <taxon>Fusobacteriota</taxon>
        <taxon>Fusobacteriia</taxon>
        <taxon>Fusobacteriales</taxon>
        <taxon>Fusobacteriaceae</taxon>
        <taxon>Propionigenium</taxon>
    </lineage>
</organism>
<dbReference type="EMBL" id="BSDY01000003">
    <property type="protein sequence ID" value="GLI55333.1"/>
    <property type="molecule type" value="Genomic_DNA"/>
</dbReference>
<dbReference type="GO" id="GO:0016020">
    <property type="term" value="C:membrane"/>
    <property type="evidence" value="ECO:0007669"/>
    <property type="project" value="TreeGrafter"/>
</dbReference>
<dbReference type="Pfam" id="PF23562">
    <property type="entry name" value="AMP-binding_C_3"/>
    <property type="match status" value="1"/>
</dbReference>
<keyword evidence="2" id="KW-0067">ATP-binding</keyword>
<gene>
    <name evidence="5" type="ORF">PM10SUCC1_08470</name>
</gene>
<dbReference type="PROSITE" id="PS00455">
    <property type="entry name" value="AMP_BINDING"/>
    <property type="match status" value="1"/>
</dbReference>
<evidence type="ECO:0000313" key="5">
    <source>
        <dbReference type="EMBL" id="GLI55333.1"/>
    </source>
</evidence>
<dbReference type="InterPro" id="IPR045851">
    <property type="entry name" value="AMP-bd_C_sf"/>
</dbReference>
<dbReference type="PANTHER" id="PTHR43272">
    <property type="entry name" value="LONG-CHAIN-FATTY-ACID--COA LIGASE"/>
    <property type="match status" value="1"/>
</dbReference>
<dbReference type="InterPro" id="IPR000873">
    <property type="entry name" value="AMP-dep_synth/lig_dom"/>
</dbReference>
<reference evidence="5" key="1">
    <citation type="submission" date="2022-12" db="EMBL/GenBank/DDBJ databases">
        <title>Reference genome sequencing for broad-spectrum identification of bacterial and archaeal isolates by mass spectrometry.</title>
        <authorList>
            <person name="Sekiguchi Y."/>
            <person name="Tourlousse D.M."/>
        </authorList>
    </citation>
    <scope>NUCLEOTIDE SEQUENCE</scope>
    <source>
        <strain evidence="5">10succ1</strain>
    </source>
</reference>
<comment type="catalytic activity">
    <reaction evidence="3">
        <text>a long-chain fatty acid + ATP + CoA = a long-chain fatty acyl-CoA + AMP + diphosphate</text>
        <dbReference type="Rhea" id="RHEA:15421"/>
        <dbReference type="ChEBI" id="CHEBI:30616"/>
        <dbReference type="ChEBI" id="CHEBI:33019"/>
        <dbReference type="ChEBI" id="CHEBI:57287"/>
        <dbReference type="ChEBI" id="CHEBI:57560"/>
        <dbReference type="ChEBI" id="CHEBI:83139"/>
        <dbReference type="ChEBI" id="CHEBI:456215"/>
        <dbReference type="EC" id="6.2.1.3"/>
    </reaction>
    <physiologicalReaction direction="left-to-right" evidence="3">
        <dbReference type="Rhea" id="RHEA:15422"/>
    </physiologicalReaction>
</comment>
<evidence type="ECO:0000259" key="4">
    <source>
        <dbReference type="Pfam" id="PF00501"/>
    </source>
</evidence>
<dbReference type="Proteomes" id="UP001144471">
    <property type="component" value="Unassembled WGS sequence"/>
</dbReference>
<feature type="domain" description="AMP-dependent synthetase/ligase" evidence="4">
    <location>
        <begin position="1"/>
        <end position="372"/>
    </location>
</feature>
<dbReference type="GO" id="GO:0005524">
    <property type="term" value="F:ATP binding"/>
    <property type="evidence" value="ECO:0007669"/>
    <property type="project" value="UniProtKB-KW"/>
</dbReference>
<dbReference type="InterPro" id="IPR042099">
    <property type="entry name" value="ANL_N_sf"/>
</dbReference>
<evidence type="ECO:0000256" key="2">
    <source>
        <dbReference type="ARBA" id="ARBA00022840"/>
    </source>
</evidence>
<keyword evidence="1" id="KW-0547">Nucleotide-binding</keyword>
<keyword evidence="6" id="KW-1185">Reference proteome</keyword>
<accession>A0A9W6GJG1</accession>
<evidence type="ECO:0000256" key="1">
    <source>
        <dbReference type="ARBA" id="ARBA00022741"/>
    </source>
</evidence>
<evidence type="ECO:0000256" key="3">
    <source>
        <dbReference type="ARBA" id="ARBA00024484"/>
    </source>
</evidence>
<evidence type="ECO:0000313" key="6">
    <source>
        <dbReference type="Proteomes" id="UP001144471"/>
    </source>
</evidence>
<sequence>MTYEEFGRGVVSWQKHLLELGIKRGDRVGIISEKSPEQLKAFYAIWSLGGVALPVNESLGREETDFIIKDSSPALILTSRKFRSKVAEIFSEVLIFDEIGGGPVEEDLRAEEISPDDLAALIYTSGSTGNPKGVMLTHKNLAVNSRSAIDFVGINKEDSFYSLLPFWHAFALTVEVIIPMETGASVCFAGGQRDFVRNIPSFEPSIILVVPRILEIMKGGITKKVSGAGSRARSLFEGAHRVASSVEDSIKPIRIPIGKVLQKTIFGRVRETFGGNFRFFISGGAPLDRELQAFFNNMGMPVLQGYGLSESSPIISVDHPDRITLGSVGPMLDWMTPQGGGDFTFLSDEGKVSKDIEGELLVKGDCVMAGYWNFQDGTAKEIENGWLHTGDVGYLDEDGKLHIKGRRSNMIVLAGGEKIHPEHIEDILKKSHYIDDVMIMGEKCKNLYACVTVPEEYTDHCPATLKEDIWREIKEHTLHLAPYQKPKDFIILPNFNPENGTYTGTMKIRRHTIKELHRKEIRSLLKSVGEERETA</sequence>
<name>A0A9W6GJG1_9FUSO</name>
<dbReference type="SUPFAM" id="SSF56801">
    <property type="entry name" value="Acetyl-CoA synthetase-like"/>
    <property type="match status" value="1"/>
</dbReference>
<dbReference type="Gene3D" id="3.40.50.12780">
    <property type="entry name" value="N-terminal domain of ligase-like"/>
    <property type="match status" value="2"/>
</dbReference>
<proteinExistence type="predicted"/>
<dbReference type="InterPro" id="IPR020459">
    <property type="entry name" value="AMP-binding"/>
</dbReference>
<dbReference type="PRINTS" id="PR00154">
    <property type="entry name" value="AMPBINDING"/>
</dbReference>
<protein>
    <submittedName>
        <fullName evidence="5">AMP-dependent synthetase</fullName>
    </submittedName>
</protein>
<dbReference type="Pfam" id="PF00501">
    <property type="entry name" value="AMP-binding"/>
    <property type="match status" value="1"/>
</dbReference>
<dbReference type="Gene3D" id="3.30.300.30">
    <property type="match status" value="1"/>
</dbReference>
<dbReference type="GO" id="GO:0004467">
    <property type="term" value="F:long-chain fatty acid-CoA ligase activity"/>
    <property type="evidence" value="ECO:0007669"/>
    <property type="project" value="UniProtKB-EC"/>
</dbReference>
<dbReference type="AlphaFoldDB" id="A0A9W6GJG1"/>
<comment type="caution">
    <text evidence="5">The sequence shown here is derived from an EMBL/GenBank/DDBJ whole genome shotgun (WGS) entry which is preliminary data.</text>
</comment>
<dbReference type="InterPro" id="IPR020845">
    <property type="entry name" value="AMP-binding_CS"/>
</dbReference>
<dbReference type="PANTHER" id="PTHR43272:SF33">
    <property type="entry name" value="AMP-BINDING DOMAIN-CONTAINING PROTEIN-RELATED"/>
    <property type="match status" value="1"/>
</dbReference>